<keyword evidence="3" id="KW-1185">Reference proteome</keyword>
<proteinExistence type="predicted"/>
<reference evidence="2 3" key="1">
    <citation type="journal article" date="2018" name="Front. Plant Sci.">
        <title>Red Clover (Trifolium pratense) and Zigzag Clover (T. medium) - A Picture of Genomic Similarities and Differences.</title>
        <authorList>
            <person name="Dluhosova J."/>
            <person name="Istvanek J."/>
            <person name="Nedelnik J."/>
            <person name="Repkova J."/>
        </authorList>
    </citation>
    <scope>NUCLEOTIDE SEQUENCE [LARGE SCALE GENOMIC DNA]</scope>
    <source>
        <strain evidence="3">cv. 10/8</strain>
        <tissue evidence="2">Leaf</tissue>
    </source>
</reference>
<dbReference type="Proteomes" id="UP000265520">
    <property type="component" value="Unassembled WGS sequence"/>
</dbReference>
<sequence>VSVSRALRRDSPRVARVSGEGRSSLWQQSVAQECMAQRTKLDGFSSVGLGWLRVAHIHVAHCASSSVHPARCSGRLARGANTKSIYRNAIFRSRVGHFC</sequence>
<feature type="region of interest" description="Disordered" evidence="1">
    <location>
        <begin position="1"/>
        <end position="21"/>
    </location>
</feature>
<organism evidence="2 3">
    <name type="scientific">Trifolium medium</name>
    <dbReference type="NCBI Taxonomy" id="97028"/>
    <lineage>
        <taxon>Eukaryota</taxon>
        <taxon>Viridiplantae</taxon>
        <taxon>Streptophyta</taxon>
        <taxon>Embryophyta</taxon>
        <taxon>Tracheophyta</taxon>
        <taxon>Spermatophyta</taxon>
        <taxon>Magnoliopsida</taxon>
        <taxon>eudicotyledons</taxon>
        <taxon>Gunneridae</taxon>
        <taxon>Pentapetalae</taxon>
        <taxon>rosids</taxon>
        <taxon>fabids</taxon>
        <taxon>Fabales</taxon>
        <taxon>Fabaceae</taxon>
        <taxon>Papilionoideae</taxon>
        <taxon>50 kb inversion clade</taxon>
        <taxon>NPAAA clade</taxon>
        <taxon>Hologalegina</taxon>
        <taxon>IRL clade</taxon>
        <taxon>Trifolieae</taxon>
        <taxon>Trifolium</taxon>
    </lineage>
</organism>
<dbReference type="EMBL" id="LXQA010194932">
    <property type="protein sequence ID" value="MCI32368.1"/>
    <property type="molecule type" value="Genomic_DNA"/>
</dbReference>
<feature type="non-terminal residue" evidence="2">
    <location>
        <position position="1"/>
    </location>
</feature>
<name>A0A392R6Y1_9FABA</name>
<evidence type="ECO:0000313" key="2">
    <source>
        <dbReference type="EMBL" id="MCI32368.1"/>
    </source>
</evidence>
<evidence type="ECO:0000313" key="3">
    <source>
        <dbReference type="Proteomes" id="UP000265520"/>
    </source>
</evidence>
<accession>A0A392R6Y1</accession>
<dbReference type="AlphaFoldDB" id="A0A392R6Y1"/>
<evidence type="ECO:0000256" key="1">
    <source>
        <dbReference type="SAM" id="MobiDB-lite"/>
    </source>
</evidence>
<protein>
    <submittedName>
        <fullName evidence="2">Uncharacterized protein</fullName>
    </submittedName>
</protein>
<comment type="caution">
    <text evidence="2">The sequence shown here is derived from an EMBL/GenBank/DDBJ whole genome shotgun (WGS) entry which is preliminary data.</text>
</comment>